<evidence type="ECO:0000256" key="1">
    <source>
        <dbReference type="ARBA" id="ARBA00001946"/>
    </source>
</evidence>
<dbReference type="GO" id="GO:0005524">
    <property type="term" value="F:ATP binding"/>
    <property type="evidence" value="ECO:0007669"/>
    <property type="project" value="UniProtKB-KW"/>
</dbReference>
<dbReference type="GO" id="GO:0052381">
    <property type="term" value="F:tRNA dimethylallyltransferase activity"/>
    <property type="evidence" value="ECO:0007669"/>
    <property type="project" value="UniProtKB-EC"/>
</dbReference>
<gene>
    <name evidence="10" type="ORF">B1B_10603</name>
</gene>
<name>T1A6X4_9ZZZZ</name>
<evidence type="ECO:0000313" key="10">
    <source>
        <dbReference type="EMBL" id="EQD52727.1"/>
    </source>
</evidence>
<reference evidence="10" key="1">
    <citation type="submission" date="2013-08" db="EMBL/GenBank/DDBJ databases">
        <authorList>
            <person name="Mendez C."/>
            <person name="Richter M."/>
            <person name="Ferrer M."/>
            <person name="Sanchez J."/>
        </authorList>
    </citation>
    <scope>NUCLEOTIDE SEQUENCE</scope>
</reference>
<dbReference type="Pfam" id="PF01715">
    <property type="entry name" value="IPPT"/>
    <property type="match status" value="1"/>
</dbReference>
<evidence type="ECO:0000256" key="8">
    <source>
        <dbReference type="ARBA" id="ARBA00022842"/>
    </source>
</evidence>
<dbReference type="FunFam" id="1.10.20.140:FF:000001">
    <property type="entry name" value="tRNA dimethylallyltransferase"/>
    <property type="match status" value="1"/>
</dbReference>
<comment type="similarity">
    <text evidence="2">Belongs to the IPP transferase family.</text>
</comment>
<dbReference type="EC" id="2.5.1.75" evidence="3"/>
<dbReference type="PANTHER" id="PTHR11088">
    <property type="entry name" value="TRNA DIMETHYLALLYLTRANSFERASE"/>
    <property type="match status" value="1"/>
</dbReference>
<accession>T1A6X4</accession>
<dbReference type="SUPFAM" id="SSF52540">
    <property type="entry name" value="P-loop containing nucleoside triphosphate hydrolases"/>
    <property type="match status" value="2"/>
</dbReference>
<evidence type="ECO:0000256" key="4">
    <source>
        <dbReference type="ARBA" id="ARBA00022679"/>
    </source>
</evidence>
<dbReference type="InterPro" id="IPR039657">
    <property type="entry name" value="Dimethylallyltransferase"/>
</dbReference>
<keyword evidence="6" id="KW-0547">Nucleotide-binding</keyword>
<organism evidence="10">
    <name type="scientific">mine drainage metagenome</name>
    <dbReference type="NCBI Taxonomy" id="410659"/>
    <lineage>
        <taxon>unclassified sequences</taxon>
        <taxon>metagenomes</taxon>
        <taxon>ecological metagenomes</taxon>
    </lineage>
</organism>
<evidence type="ECO:0000256" key="9">
    <source>
        <dbReference type="ARBA" id="ARBA00049563"/>
    </source>
</evidence>
<comment type="caution">
    <text evidence="10">The sequence shown here is derived from an EMBL/GenBank/DDBJ whole genome shotgun (WGS) entry which is preliminary data.</text>
</comment>
<dbReference type="InterPro" id="IPR018022">
    <property type="entry name" value="IPT"/>
</dbReference>
<dbReference type="Gene3D" id="3.40.50.300">
    <property type="entry name" value="P-loop containing nucleotide triphosphate hydrolases"/>
    <property type="match status" value="1"/>
</dbReference>
<dbReference type="GO" id="GO:0006400">
    <property type="term" value="P:tRNA modification"/>
    <property type="evidence" value="ECO:0007669"/>
    <property type="project" value="TreeGrafter"/>
</dbReference>
<dbReference type="HAMAP" id="MF_00185">
    <property type="entry name" value="IPP_trans"/>
    <property type="match status" value="1"/>
</dbReference>
<dbReference type="AlphaFoldDB" id="T1A6X4"/>
<reference evidence="10" key="2">
    <citation type="journal article" date="2014" name="ISME J.">
        <title>Microbial stratification in low pH oxic and suboxic macroscopic growths along an acid mine drainage.</title>
        <authorList>
            <person name="Mendez-Garcia C."/>
            <person name="Mesa V."/>
            <person name="Sprenger R.R."/>
            <person name="Richter M."/>
            <person name="Diez M.S."/>
            <person name="Solano J."/>
            <person name="Bargiela R."/>
            <person name="Golyshina O.V."/>
            <person name="Manteca A."/>
            <person name="Ramos J.L."/>
            <person name="Gallego J.R."/>
            <person name="Llorente I."/>
            <person name="Martins Dos Santos V.A."/>
            <person name="Jensen O.N."/>
            <person name="Pelaez A.I."/>
            <person name="Sanchez J."/>
            <person name="Ferrer M."/>
        </authorList>
    </citation>
    <scope>NUCLEOTIDE SEQUENCE</scope>
</reference>
<evidence type="ECO:0000256" key="5">
    <source>
        <dbReference type="ARBA" id="ARBA00022694"/>
    </source>
</evidence>
<keyword evidence="5" id="KW-0819">tRNA processing</keyword>
<keyword evidence="7" id="KW-0067">ATP-binding</keyword>
<dbReference type="PANTHER" id="PTHR11088:SF60">
    <property type="entry name" value="TRNA DIMETHYLALLYLTRANSFERASE"/>
    <property type="match status" value="1"/>
</dbReference>
<keyword evidence="4 10" id="KW-0808">Transferase</keyword>
<evidence type="ECO:0000256" key="3">
    <source>
        <dbReference type="ARBA" id="ARBA00012665"/>
    </source>
</evidence>
<dbReference type="EMBL" id="AUZY01006912">
    <property type="protein sequence ID" value="EQD52727.1"/>
    <property type="molecule type" value="Genomic_DNA"/>
</dbReference>
<evidence type="ECO:0000256" key="2">
    <source>
        <dbReference type="ARBA" id="ARBA00005842"/>
    </source>
</evidence>
<sequence>MAGAPVFLLMGPTASGKTEQVLELATRFPIEVVSVDSSMVYRGLDIGTAKPTPAERARVPHHLIDILDPAEIYSVGRFVEDANQAIRAIQARGHLPFLVGGSFLYFRAWMAGLSPLPKSDPSVRVDIEMRGEEEGWPALHAELARIDPEAAARIHPHDRQRVGRALEVYAVTGQPITRLWQARRVQSPMPCCRMVLAVTDRIALRNRIERRLSHMLEEGWIEEVQALMRRVDLSERLPAIRSVGYLPLWRHLASGTGWEETRRAVVTETLQLAKRQMTWVRSMEADARWPVENAGWRQHLDELVGRWVRDNLC</sequence>
<keyword evidence="8" id="KW-0460">Magnesium</keyword>
<protein>
    <recommendedName>
        <fullName evidence="3">tRNA dimethylallyltransferase</fullName>
        <ecNumber evidence="3">2.5.1.75</ecNumber>
    </recommendedName>
</protein>
<evidence type="ECO:0000256" key="7">
    <source>
        <dbReference type="ARBA" id="ARBA00022840"/>
    </source>
</evidence>
<dbReference type="NCBIfam" id="TIGR00174">
    <property type="entry name" value="miaA"/>
    <property type="match status" value="1"/>
</dbReference>
<comment type="cofactor">
    <cofactor evidence="1">
        <name>Mg(2+)</name>
        <dbReference type="ChEBI" id="CHEBI:18420"/>
    </cofactor>
</comment>
<comment type="catalytic activity">
    <reaction evidence="9">
        <text>adenosine(37) in tRNA + dimethylallyl diphosphate = N(6)-dimethylallyladenosine(37) in tRNA + diphosphate</text>
        <dbReference type="Rhea" id="RHEA:26482"/>
        <dbReference type="Rhea" id="RHEA-COMP:10162"/>
        <dbReference type="Rhea" id="RHEA-COMP:10375"/>
        <dbReference type="ChEBI" id="CHEBI:33019"/>
        <dbReference type="ChEBI" id="CHEBI:57623"/>
        <dbReference type="ChEBI" id="CHEBI:74411"/>
        <dbReference type="ChEBI" id="CHEBI:74415"/>
        <dbReference type="EC" id="2.5.1.75"/>
    </reaction>
</comment>
<dbReference type="Gene3D" id="1.10.20.140">
    <property type="match status" value="1"/>
</dbReference>
<dbReference type="InterPro" id="IPR027417">
    <property type="entry name" value="P-loop_NTPase"/>
</dbReference>
<evidence type="ECO:0000256" key="6">
    <source>
        <dbReference type="ARBA" id="ARBA00022741"/>
    </source>
</evidence>
<proteinExistence type="inferred from homology"/>